<keyword evidence="7" id="KW-1185">Reference proteome</keyword>
<gene>
    <name evidence="6" type="ORF">HID58_091663</name>
</gene>
<organism evidence="6 7">
    <name type="scientific">Brassica napus</name>
    <name type="common">Rape</name>
    <dbReference type="NCBI Taxonomy" id="3708"/>
    <lineage>
        <taxon>Eukaryota</taxon>
        <taxon>Viridiplantae</taxon>
        <taxon>Streptophyta</taxon>
        <taxon>Embryophyta</taxon>
        <taxon>Tracheophyta</taxon>
        <taxon>Spermatophyta</taxon>
        <taxon>Magnoliopsida</taxon>
        <taxon>eudicotyledons</taxon>
        <taxon>Gunneridae</taxon>
        <taxon>Pentapetalae</taxon>
        <taxon>rosids</taxon>
        <taxon>malvids</taxon>
        <taxon>Brassicales</taxon>
        <taxon>Brassicaceae</taxon>
        <taxon>Brassiceae</taxon>
        <taxon>Brassica</taxon>
    </lineage>
</organism>
<evidence type="ECO:0000256" key="4">
    <source>
        <dbReference type="ARBA" id="ARBA00023235"/>
    </source>
</evidence>
<dbReference type="InterPro" id="IPR050188">
    <property type="entry name" value="RluA_PseudoU_synthase"/>
</dbReference>
<name>A0ABQ7WYZ5_BRANA</name>
<dbReference type="CDD" id="cd02869">
    <property type="entry name" value="PseudoU_synth_RluA_like"/>
    <property type="match status" value="1"/>
</dbReference>
<protein>
    <recommendedName>
        <fullName evidence="5">Pseudouridine synthase RsuA/RluA-like domain-containing protein</fullName>
    </recommendedName>
</protein>
<evidence type="ECO:0000256" key="1">
    <source>
        <dbReference type="ARBA" id="ARBA00004173"/>
    </source>
</evidence>
<dbReference type="SUPFAM" id="SSF55120">
    <property type="entry name" value="Pseudouridine synthase"/>
    <property type="match status" value="1"/>
</dbReference>
<comment type="similarity">
    <text evidence="2">Belongs to the pseudouridine synthase RluA family.</text>
</comment>
<feature type="domain" description="Pseudouridine synthase RsuA/RluA-like" evidence="5">
    <location>
        <begin position="213"/>
        <end position="383"/>
    </location>
</feature>
<sequence>MAANWRVATAALRRHLRSPPPTIRESTGALSAANQRRSYTTALADDDDDPRGKWLTLPPFSPTIDAAAVGKELSFGDGDSIVKGSTDGSTTALRWILRCRPDLPRNLVQKLFRLRQVRVKIVFFDDFEVTGDKRFVNVIQVRRQVVVPMSCELQRSQLKRVAAKESLNVGDRIYLPLSVGNDAPPPAKKERFRCSEEERKFVCSLVLYKDPAIIVLNKPHGMAVQGGTGVKTSIDELAATCLTFDKSESPRLVHRLDRDCSGLLVLGRTQTAATLLHSIFREKTSGASAYGVKKNIKSLKRKYLALVIGCPRRQRGQISAPLRKVVVDDGKSDRITVNDNGELVSTQHAITEYRVVESSPHGYTWLELRPLTGRKHQLRVHCAEVLGTPILGDYKYGWQAHKTREPFVSPENTQTKPSSSPFGLDMEGGDVSSKQPHLHLHSKQIDLPNICQLLEKLEVSSDSDISDLDGLKFDAPLPTHMQLSFNLLKSRVETSDNC</sequence>
<evidence type="ECO:0000313" key="7">
    <source>
        <dbReference type="Proteomes" id="UP000824890"/>
    </source>
</evidence>
<dbReference type="Proteomes" id="UP000824890">
    <property type="component" value="Unassembled WGS sequence"/>
</dbReference>
<comment type="subcellular location">
    <subcellularLocation>
        <location evidence="1">Mitochondrion</location>
    </subcellularLocation>
</comment>
<keyword evidence="4" id="KW-0413">Isomerase</keyword>
<dbReference type="PANTHER" id="PTHR21600:SF81">
    <property type="entry name" value="21S RRNA PSEUDOURIDINE(2819) SYNTHASE"/>
    <property type="match status" value="1"/>
</dbReference>
<evidence type="ECO:0000256" key="3">
    <source>
        <dbReference type="ARBA" id="ARBA00023128"/>
    </source>
</evidence>
<dbReference type="PANTHER" id="PTHR21600">
    <property type="entry name" value="MITOCHONDRIAL RNA PSEUDOURIDINE SYNTHASE"/>
    <property type="match status" value="1"/>
</dbReference>
<keyword evidence="3" id="KW-0496">Mitochondrion</keyword>
<dbReference type="Pfam" id="PF00849">
    <property type="entry name" value="PseudoU_synth_2"/>
    <property type="match status" value="1"/>
</dbReference>
<proteinExistence type="inferred from homology"/>
<reference evidence="6 7" key="1">
    <citation type="submission" date="2021-05" db="EMBL/GenBank/DDBJ databases">
        <title>Genome Assembly of Synthetic Allotetraploid Brassica napus Reveals Homoeologous Exchanges between Subgenomes.</title>
        <authorList>
            <person name="Davis J.T."/>
        </authorList>
    </citation>
    <scope>NUCLEOTIDE SEQUENCE [LARGE SCALE GENOMIC DNA]</scope>
    <source>
        <strain evidence="7">cv. Da-Ae</strain>
        <tissue evidence="6">Seedling</tissue>
    </source>
</reference>
<dbReference type="InterPro" id="IPR020103">
    <property type="entry name" value="PsdUridine_synth_cat_dom_sf"/>
</dbReference>
<dbReference type="Gene3D" id="3.30.2350.10">
    <property type="entry name" value="Pseudouridine synthase"/>
    <property type="match status" value="1"/>
</dbReference>
<comment type="caution">
    <text evidence="6">The sequence shown here is derived from an EMBL/GenBank/DDBJ whole genome shotgun (WGS) entry which is preliminary data.</text>
</comment>
<accession>A0ABQ7WYZ5</accession>
<evidence type="ECO:0000313" key="6">
    <source>
        <dbReference type="EMBL" id="KAH0847871.1"/>
    </source>
</evidence>
<dbReference type="InterPro" id="IPR006145">
    <property type="entry name" value="PsdUridine_synth_RsuA/RluA"/>
</dbReference>
<evidence type="ECO:0000256" key="2">
    <source>
        <dbReference type="ARBA" id="ARBA00010876"/>
    </source>
</evidence>
<evidence type="ECO:0000259" key="5">
    <source>
        <dbReference type="Pfam" id="PF00849"/>
    </source>
</evidence>
<dbReference type="EMBL" id="JAGKQM010002724">
    <property type="protein sequence ID" value="KAH0847871.1"/>
    <property type="molecule type" value="Genomic_DNA"/>
</dbReference>